<dbReference type="InterPro" id="IPR019190">
    <property type="entry name" value="EXOV"/>
</dbReference>
<name>A0A133UNP8_9EURY</name>
<organism evidence="2 3">
    <name type="scientific">candidate division MSBL1 archaeon SCGC-AAA259E19</name>
    <dbReference type="NCBI Taxonomy" id="1698264"/>
    <lineage>
        <taxon>Archaea</taxon>
        <taxon>Methanobacteriati</taxon>
        <taxon>Methanobacteriota</taxon>
        <taxon>candidate division MSBL1</taxon>
    </lineage>
</organism>
<accession>A0A133UNP8</accession>
<protein>
    <submittedName>
        <fullName evidence="2">Uncharacterized protein</fullName>
    </submittedName>
</protein>
<dbReference type="EMBL" id="LHXO01000004">
    <property type="protein sequence ID" value="KXA95793.1"/>
    <property type="molecule type" value="Genomic_DNA"/>
</dbReference>
<comment type="caution">
    <text evidence="2">The sequence shown here is derived from an EMBL/GenBank/DDBJ whole genome shotgun (WGS) entry which is preliminary data.</text>
</comment>
<evidence type="ECO:0000313" key="3">
    <source>
        <dbReference type="Proteomes" id="UP000070284"/>
    </source>
</evidence>
<sequence length="75" mass="8623">MTFNRLPPISEKLTLRYIHQKTEEIIGEKNFDFDSSEFEDNLDFATEYWTGKKDPVPVGKNKGGWPRPSRTSAGC</sequence>
<dbReference type="AlphaFoldDB" id="A0A133UNP8"/>
<dbReference type="Proteomes" id="UP000070284">
    <property type="component" value="Unassembled WGS sequence"/>
</dbReference>
<dbReference type="GO" id="GO:0045145">
    <property type="term" value="F:single-stranded DNA 5'-3' DNA exonuclease activity"/>
    <property type="evidence" value="ECO:0007669"/>
    <property type="project" value="InterPro"/>
</dbReference>
<keyword evidence="3" id="KW-1185">Reference proteome</keyword>
<evidence type="ECO:0000256" key="1">
    <source>
        <dbReference type="SAM" id="MobiDB-lite"/>
    </source>
</evidence>
<evidence type="ECO:0000313" key="2">
    <source>
        <dbReference type="EMBL" id="KXA95793.1"/>
    </source>
</evidence>
<proteinExistence type="predicted"/>
<feature type="region of interest" description="Disordered" evidence="1">
    <location>
        <begin position="53"/>
        <end position="75"/>
    </location>
</feature>
<dbReference type="Pfam" id="PF09810">
    <property type="entry name" value="Exo5"/>
    <property type="match status" value="1"/>
</dbReference>
<gene>
    <name evidence="2" type="ORF">AKJ65_00560</name>
</gene>
<reference evidence="2 3" key="1">
    <citation type="journal article" date="2016" name="Sci. Rep.">
        <title>Metabolic traits of an uncultured archaeal lineage -MSBL1- from brine pools of the Red Sea.</title>
        <authorList>
            <person name="Mwirichia R."/>
            <person name="Alam I."/>
            <person name="Rashid M."/>
            <person name="Vinu M."/>
            <person name="Ba-Alawi W."/>
            <person name="Anthony Kamau A."/>
            <person name="Kamanda Ngugi D."/>
            <person name="Goker M."/>
            <person name="Klenk H.P."/>
            <person name="Bajic V."/>
            <person name="Stingl U."/>
        </authorList>
    </citation>
    <scope>NUCLEOTIDE SEQUENCE [LARGE SCALE GENOMIC DNA]</scope>
    <source>
        <strain evidence="2">SCGC-AAA259E19</strain>
    </source>
</reference>